<dbReference type="InterPro" id="IPR036950">
    <property type="entry name" value="PBP_transglycosylase"/>
</dbReference>
<keyword evidence="6" id="KW-0808">Transferase</keyword>
<keyword evidence="17" id="KW-1185">Reference proteome</keyword>
<comment type="similarity">
    <text evidence="1">In the C-terminal section; belongs to the transpeptidase family.</text>
</comment>
<dbReference type="SUPFAM" id="SSF53955">
    <property type="entry name" value="Lysozyme-like"/>
    <property type="match status" value="1"/>
</dbReference>
<feature type="domain" description="PASTA" evidence="15">
    <location>
        <begin position="717"/>
        <end position="782"/>
    </location>
</feature>
<evidence type="ECO:0000256" key="9">
    <source>
        <dbReference type="ARBA" id="ARBA00022984"/>
    </source>
</evidence>
<protein>
    <submittedName>
        <fullName evidence="16">Membrane peptidoglycan carboxypeptidase</fullName>
    </submittedName>
</protein>
<dbReference type="GO" id="GO:0009002">
    <property type="term" value="F:serine-type D-Ala-D-Ala carboxypeptidase activity"/>
    <property type="evidence" value="ECO:0007669"/>
    <property type="project" value="UniProtKB-EC"/>
</dbReference>
<dbReference type="EMBL" id="JACCFW010000001">
    <property type="protein sequence ID" value="NYJ73388.1"/>
    <property type="molecule type" value="Genomic_DNA"/>
</dbReference>
<evidence type="ECO:0000256" key="6">
    <source>
        <dbReference type="ARBA" id="ARBA00022679"/>
    </source>
</evidence>
<evidence type="ECO:0000256" key="8">
    <source>
        <dbReference type="ARBA" id="ARBA00022960"/>
    </source>
</evidence>
<dbReference type="PROSITE" id="PS51178">
    <property type="entry name" value="PASTA"/>
    <property type="match status" value="1"/>
</dbReference>
<dbReference type="PANTHER" id="PTHR32282">
    <property type="entry name" value="BINDING PROTEIN TRANSPEPTIDASE, PUTATIVE-RELATED"/>
    <property type="match status" value="1"/>
</dbReference>
<evidence type="ECO:0000256" key="5">
    <source>
        <dbReference type="ARBA" id="ARBA00022676"/>
    </source>
</evidence>
<dbReference type="GO" id="GO:0008955">
    <property type="term" value="F:peptidoglycan glycosyltransferase activity"/>
    <property type="evidence" value="ECO:0007669"/>
    <property type="project" value="UniProtKB-EC"/>
</dbReference>
<dbReference type="SMART" id="SM00740">
    <property type="entry name" value="PASTA"/>
    <property type="match status" value="1"/>
</dbReference>
<dbReference type="InterPro" id="IPR001264">
    <property type="entry name" value="Glyco_trans_51"/>
</dbReference>
<evidence type="ECO:0000313" key="17">
    <source>
        <dbReference type="Proteomes" id="UP000571817"/>
    </source>
</evidence>
<keyword evidence="10" id="KW-0511">Multifunctional enzyme</keyword>
<dbReference type="GO" id="GO:0008360">
    <property type="term" value="P:regulation of cell shape"/>
    <property type="evidence" value="ECO:0007669"/>
    <property type="project" value="UniProtKB-KW"/>
</dbReference>
<dbReference type="GO" id="GO:0009252">
    <property type="term" value="P:peptidoglycan biosynthetic process"/>
    <property type="evidence" value="ECO:0007669"/>
    <property type="project" value="UniProtKB-KW"/>
</dbReference>
<dbReference type="GO" id="GO:0006508">
    <property type="term" value="P:proteolysis"/>
    <property type="evidence" value="ECO:0007669"/>
    <property type="project" value="UniProtKB-KW"/>
</dbReference>
<evidence type="ECO:0000256" key="3">
    <source>
        <dbReference type="ARBA" id="ARBA00022645"/>
    </source>
</evidence>
<dbReference type="Pfam" id="PF00905">
    <property type="entry name" value="Transpeptidase"/>
    <property type="match status" value="1"/>
</dbReference>
<dbReference type="Proteomes" id="UP000571817">
    <property type="component" value="Unassembled WGS sequence"/>
</dbReference>
<name>A0A853D8U5_9MICO</name>
<evidence type="ECO:0000256" key="13">
    <source>
        <dbReference type="ARBA" id="ARBA00049902"/>
    </source>
</evidence>
<evidence type="ECO:0000313" key="16">
    <source>
        <dbReference type="EMBL" id="NYJ73388.1"/>
    </source>
</evidence>
<comment type="caution">
    <text evidence="16">The sequence shown here is derived from an EMBL/GenBank/DDBJ whole genome shotgun (WGS) entry which is preliminary data.</text>
</comment>
<keyword evidence="11" id="KW-0961">Cell wall biogenesis/degradation</keyword>
<dbReference type="Pfam" id="PF00912">
    <property type="entry name" value="Transgly"/>
    <property type="match status" value="1"/>
</dbReference>
<keyword evidence="7" id="KW-0378">Hydrolase</keyword>
<dbReference type="Pfam" id="PF03793">
    <property type="entry name" value="PASTA"/>
    <property type="match status" value="1"/>
</dbReference>
<keyword evidence="3 16" id="KW-0121">Carboxypeptidase</keyword>
<dbReference type="InterPro" id="IPR001460">
    <property type="entry name" value="PCN-bd_Tpept"/>
</dbReference>
<dbReference type="PANTHER" id="PTHR32282:SF33">
    <property type="entry name" value="PEPTIDOGLYCAN GLYCOSYLTRANSFERASE"/>
    <property type="match status" value="1"/>
</dbReference>
<dbReference type="Gene3D" id="3.40.710.10">
    <property type="entry name" value="DD-peptidase/beta-lactamase superfamily"/>
    <property type="match status" value="1"/>
</dbReference>
<comment type="similarity">
    <text evidence="2">In the N-terminal section; belongs to the glycosyltransferase 51 family.</text>
</comment>
<reference evidence="16 17" key="1">
    <citation type="submission" date="2020-07" db="EMBL/GenBank/DDBJ databases">
        <title>Sequencing the genomes of 1000 actinobacteria strains.</title>
        <authorList>
            <person name="Klenk H.-P."/>
        </authorList>
    </citation>
    <scope>NUCLEOTIDE SEQUENCE [LARGE SCALE GENOMIC DNA]</scope>
    <source>
        <strain evidence="16 17">DSM 29531</strain>
    </source>
</reference>
<dbReference type="GO" id="GO:0071555">
    <property type="term" value="P:cell wall organization"/>
    <property type="evidence" value="ECO:0007669"/>
    <property type="project" value="UniProtKB-KW"/>
</dbReference>
<evidence type="ECO:0000256" key="12">
    <source>
        <dbReference type="ARBA" id="ARBA00034000"/>
    </source>
</evidence>
<evidence type="ECO:0000259" key="15">
    <source>
        <dbReference type="PROSITE" id="PS51178"/>
    </source>
</evidence>
<proteinExistence type="inferred from homology"/>
<dbReference type="GO" id="GO:0030288">
    <property type="term" value="C:outer membrane-bounded periplasmic space"/>
    <property type="evidence" value="ECO:0007669"/>
    <property type="project" value="TreeGrafter"/>
</dbReference>
<feature type="region of interest" description="Disordered" evidence="14">
    <location>
        <begin position="747"/>
        <end position="774"/>
    </location>
</feature>
<evidence type="ECO:0000256" key="14">
    <source>
        <dbReference type="SAM" id="MobiDB-lite"/>
    </source>
</evidence>
<evidence type="ECO:0000256" key="2">
    <source>
        <dbReference type="ARBA" id="ARBA00007739"/>
    </source>
</evidence>
<dbReference type="GO" id="GO:0008658">
    <property type="term" value="F:penicillin binding"/>
    <property type="evidence" value="ECO:0007669"/>
    <property type="project" value="InterPro"/>
</dbReference>
<keyword evidence="5" id="KW-0328">Glycosyltransferase</keyword>
<sequence length="783" mass="82421">MRATRRLGSVLSLLIALLATAMVMGLLAAGLLIPAVGGAGLATNKSIDLFNGLPSTFAMNPLAQQSRILAADGSTIATPFNENRIVVPLNKVAPIMQKAQVAIEDERFFQHGGIDPKGLLRALTSNAQGGGVQGASTLTQQYVKVSLQNEALSSGNTTAARNAVAREGLQGYVRKLQELKYATALEQKYSKDQILDGYLNLVYYGDQQYGIEAAAEHYFSVPASKLNLPQAALLAGVVNQPTAYDPVNNPNDSKARRNIVLQKMYQQKIITFKQYSDASVSPISLKLKNVSGNCASSKYPYFCNYVENWLSQQPSLGKTVKARQAALESGGLTIKTSFQPKMAAILDAKLRARVPSNNKYGINDAAAMIKPGTGQIIATGQNTSYSTTAGLGKSGINLANSGFTFGSSTKFFQIVTALERNASPDMTIDVAPQTAKNADNELGTSFRYSAFQGPCYQNARGSFVIGNDFVVPTGKMTYARATAWSVNTAFTKLTEDVGMCNVVDTMVKLGLNRKDLQITPASVVLGVGLTSPIGLASAYATAAAGGMYCPPRPVDSMIDGNGKKLAISVGKCKRVMSQQVAAETTQIFRAVLNPDDHKATGYKAALANNRPAAGKTGTVSGANNIWFVGYTPQLATAVWVGHGSGSDRPLRNVPINGQLIGSGHYIFAGDLAAPMWKDIMDAALKGQPIKQFPTVPGMNTGTDTPSSGPSSPSSSSTSTQISVPNVVGQDINSAIATLQAAGFHVQVGPNRPGPQPRGQITAMSASGGSASQGTTIFIYPSSG</sequence>
<dbReference type="CDD" id="cd06577">
    <property type="entry name" value="PASTA_pknB"/>
    <property type="match status" value="1"/>
</dbReference>
<dbReference type="InterPro" id="IPR005543">
    <property type="entry name" value="PASTA_dom"/>
</dbReference>
<keyword evidence="9" id="KW-0573">Peptidoglycan synthesis</keyword>
<dbReference type="InterPro" id="IPR050396">
    <property type="entry name" value="Glycosyltr_51/Transpeptidase"/>
</dbReference>
<feature type="region of interest" description="Disordered" evidence="14">
    <location>
        <begin position="690"/>
        <end position="721"/>
    </location>
</feature>
<dbReference type="InterPro" id="IPR012338">
    <property type="entry name" value="Beta-lactam/transpept-like"/>
</dbReference>
<dbReference type="AlphaFoldDB" id="A0A853D8U5"/>
<dbReference type="RefSeq" id="WP_179478622.1">
    <property type="nucleotide sequence ID" value="NZ_JACCFW010000001.1"/>
</dbReference>
<comment type="catalytic activity">
    <reaction evidence="13">
        <text>[GlcNAc-(1-&gt;4)-Mur2Ac(oyl-L-Ala-gamma-D-Glu-L-Lys-D-Ala-D-Ala)](n)-di-trans,octa-cis-undecaprenyl diphosphate + beta-D-GlcNAc-(1-&gt;4)-Mur2Ac(oyl-L-Ala-gamma-D-Glu-L-Lys-D-Ala-D-Ala)-di-trans,octa-cis-undecaprenyl diphosphate = [GlcNAc-(1-&gt;4)-Mur2Ac(oyl-L-Ala-gamma-D-Glu-L-Lys-D-Ala-D-Ala)](n+1)-di-trans,octa-cis-undecaprenyl diphosphate + di-trans,octa-cis-undecaprenyl diphosphate + H(+)</text>
        <dbReference type="Rhea" id="RHEA:23708"/>
        <dbReference type="Rhea" id="RHEA-COMP:9602"/>
        <dbReference type="Rhea" id="RHEA-COMP:9603"/>
        <dbReference type="ChEBI" id="CHEBI:15378"/>
        <dbReference type="ChEBI" id="CHEBI:58405"/>
        <dbReference type="ChEBI" id="CHEBI:60033"/>
        <dbReference type="ChEBI" id="CHEBI:78435"/>
        <dbReference type="EC" id="2.4.99.28"/>
    </reaction>
</comment>
<dbReference type="FunFam" id="1.10.3810.10:FF:000001">
    <property type="entry name" value="Penicillin-binding protein 1A"/>
    <property type="match status" value="1"/>
</dbReference>
<dbReference type="SUPFAM" id="SSF56601">
    <property type="entry name" value="beta-lactamase/transpeptidase-like"/>
    <property type="match status" value="1"/>
</dbReference>
<evidence type="ECO:0000256" key="7">
    <source>
        <dbReference type="ARBA" id="ARBA00022801"/>
    </source>
</evidence>
<keyword evidence="8" id="KW-0133">Cell shape</keyword>
<accession>A0A853D8U5</accession>
<evidence type="ECO:0000256" key="10">
    <source>
        <dbReference type="ARBA" id="ARBA00023268"/>
    </source>
</evidence>
<dbReference type="Gene3D" id="3.30.10.20">
    <property type="match status" value="1"/>
</dbReference>
<gene>
    <name evidence="16" type="ORF">HNR15_000351</name>
</gene>
<organism evidence="16 17">
    <name type="scientific">Allobranchiibius huperziae</name>
    <dbReference type="NCBI Taxonomy" id="1874116"/>
    <lineage>
        <taxon>Bacteria</taxon>
        <taxon>Bacillati</taxon>
        <taxon>Actinomycetota</taxon>
        <taxon>Actinomycetes</taxon>
        <taxon>Micrococcales</taxon>
        <taxon>Dermacoccaceae</taxon>
        <taxon>Allobranchiibius</taxon>
    </lineage>
</organism>
<evidence type="ECO:0000256" key="11">
    <source>
        <dbReference type="ARBA" id="ARBA00023316"/>
    </source>
</evidence>
<comment type="catalytic activity">
    <reaction evidence="12">
        <text>Preferential cleavage: (Ac)2-L-Lys-D-Ala-|-D-Ala. Also transpeptidation of peptidyl-alanyl moieties that are N-acyl substituents of D-alanine.</text>
        <dbReference type="EC" id="3.4.16.4"/>
    </reaction>
</comment>
<dbReference type="InterPro" id="IPR023346">
    <property type="entry name" value="Lysozyme-like_dom_sf"/>
</dbReference>
<keyword evidence="4" id="KW-0645">Protease</keyword>
<evidence type="ECO:0000256" key="4">
    <source>
        <dbReference type="ARBA" id="ARBA00022670"/>
    </source>
</evidence>
<dbReference type="Gene3D" id="1.10.3810.10">
    <property type="entry name" value="Biosynthetic peptidoglycan transglycosylase-like"/>
    <property type="match status" value="1"/>
</dbReference>
<evidence type="ECO:0000256" key="1">
    <source>
        <dbReference type="ARBA" id="ARBA00007090"/>
    </source>
</evidence>
<feature type="compositionally biased region" description="Low complexity" evidence="14">
    <location>
        <begin position="700"/>
        <end position="719"/>
    </location>
</feature>